<organism evidence="2 3">
    <name type="scientific">Trifolium medium</name>
    <dbReference type="NCBI Taxonomy" id="97028"/>
    <lineage>
        <taxon>Eukaryota</taxon>
        <taxon>Viridiplantae</taxon>
        <taxon>Streptophyta</taxon>
        <taxon>Embryophyta</taxon>
        <taxon>Tracheophyta</taxon>
        <taxon>Spermatophyta</taxon>
        <taxon>Magnoliopsida</taxon>
        <taxon>eudicotyledons</taxon>
        <taxon>Gunneridae</taxon>
        <taxon>Pentapetalae</taxon>
        <taxon>rosids</taxon>
        <taxon>fabids</taxon>
        <taxon>Fabales</taxon>
        <taxon>Fabaceae</taxon>
        <taxon>Papilionoideae</taxon>
        <taxon>50 kb inversion clade</taxon>
        <taxon>NPAAA clade</taxon>
        <taxon>Hologalegina</taxon>
        <taxon>IRL clade</taxon>
        <taxon>Trifolieae</taxon>
        <taxon>Trifolium</taxon>
    </lineage>
</organism>
<evidence type="ECO:0000256" key="1">
    <source>
        <dbReference type="SAM" id="MobiDB-lite"/>
    </source>
</evidence>
<evidence type="ECO:0000313" key="3">
    <source>
        <dbReference type="Proteomes" id="UP000265520"/>
    </source>
</evidence>
<feature type="region of interest" description="Disordered" evidence="1">
    <location>
        <begin position="1"/>
        <end position="29"/>
    </location>
</feature>
<dbReference type="EMBL" id="LXQA010322440">
    <property type="protein sequence ID" value="MCI43824.1"/>
    <property type="molecule type" value="Genomic_DNA"/>
</dbReference>
<name>A0A392S6L2_9FABA</name>
<dbReference type="Proteomes" id="UP000265520">
    <property type="component" value="Unassembled WGS sequence"/>
</dbReference>
<proteinExistence type="predicted"/>
<feature type="non-terminal residue" evidence="2">
    <location>
        <position position="1"/>
    </location>
</feature>
<dbReference type="AlphaFoldDB" id="A0A392S6L2"/>
<evidence type="ECO:0000313" key="2">
    <source>
        <dbReference type="EMBL" id="MCI43824.1"/>
    </source>
</evidence>
<protein>
    <submittedName>
        <fullName evidence="2">Uncharacterized protein</fullName>
    </submittedName>
</protein>
<keyword evidence="3" id="KW-1185">Reference proteome</keyword>
<accession>A0A392S6L2</accession>
<comment type="caution">
    <text evidence="2">The sequence shown here is derived from an EMBL/GenBank/DDBJ whole genome shotgun (WGS) entry which is preliminary data.</text>
</comment>
<sequence>VGPVDKDSTQIPQEPEFESHCQCENLAGE</sequence>
<reference evidence="2 3" key="1">
    <citation type="journal article" date="2018" name="Front. Plant Sci.">
        <title>Red Clover (Trifolium pratense) and Zigzag Clover (T. medium) - A Picture of Genomic Similarities and Differences.</title>
        <authorList>
            <person name="Dluhosova J."/>
            <person name="Istvanek J."/>
            <person name="Nedelnik J."/>
            <person name="Repkova J."/>
        </authorList>
    </citation>
    <scope>NUCLEOTIDE SEQUENCE [LARGE SCALE GENOMIC DNA]</scope>
    <source>
        <strain evidence="3">cv. 10/8</strain>
        <tissue evidence="2">Leaf</tissue>
    </source>
</reference>